<sequence length="147" mass="15934">MKTVTWILTADHQHARVYSCTGPGAGLSPVDEMTMDDHLPVSHEAGSHRPDLGYASKGGPSHGYEPRTTPHDQAALKFVDRVAAALEAATREDAFQRLVVAAPPRALGELRQRLPESVKGRVVGELDADLVKEPVAAVRQHVERFLA</sequence>
<reference evidence="2" key="2">
    <citation type="submission" date="2020-09" db="EMBL/GenBank/DDBJ databases">
        <authorList>
            <person name="Sun Q."/>
            <person name="Kim S."/>
        </authorList>
    </citation>
    <scope>NUCLEOTIDE SEQUENCE</scope>
    <source>
        <strain evidence="2">KCTC 42651</strain>
    </source>
</reference>
<feature type="compositionally biased region" description="Basic and acidic residues" evidence="1">
    <location>
        <begin position="41"/>
        <end position="51"/>
    </location>
</feature>
<accession>A0A919CSG3</accession>
<dbReference type="EMBL" id="BMZS01000010">
    <property type="protein sequence ID" value="GHD57830.1"/>
    <property type="molecule type" value="Genomic_DNA"/>
</dbReference>
<comment type="caution">
    <text evidence="2">The sequence shown here is derived from an EMBL/GenBank/DDBJ whole genome shotgun (WGS) entry which is preliminary data.</text>
</comment>
<gene>
    <name evidence="2" type="ORF">GCM10017083_39780</name>
</gene>
<evidence type="ECO:0000313" key="3">
    <source>
        <dbReference type="Proteomes" id="UP000630353"/>
    </source>
</evidence>
<organism evidence="2 3">
    <name type="scientific">Thalassobaculum fulvum</name>
    <dbReference type="NCBI Taxonomy" id="1633335"/>
    <lineage>
        <taxon>Bacteria</taxon>
        <taxon>Pseudomonadati</taxon>
        <taxon>Pseudomonadota</taxon>
        <taxon>Alphaproteobacteria</taxon>
        <taxon>Rhodospirillales</taxon>
        <taxon>Thalassobaculaceae</taxon>
        <taxon>Thalassobaculum</taxon>
    </lineage>
</organism>
<dbReference type="Proteomes" id="UP000630353">
    <property type="component" value="Unassembled WGS sequence"/>
</dbReference>
<evidence type="ECO:0008006" key="4">
    <source>
        <dbReference type="Google" id="ProtNLM"/>
    </source>
</evidence>
<dbReference type="AlphaFoldDB" id="A0A919CSG3"/>
<dbReference type="RefSeq" id="WP_189992910.1">
    <property type="nucleotide sequence ID" value="NZ_BMZS01000010.1"/>
</dbReference>
<protein>
    <recommendedName>
        <fullName evidence="4">Protein required for attachment to host cells</fullName>
    </recommendedName>
</protein>
<name>A0A919CSG3_9PROT</name>
<evidence type="ECO:0000256" key="1">
    <source>
        <dbReference type="SAM" id="MobiDB-lite"/>
    </source>
</evidence>
<feature type="region of interest" description="Disordered" evidence="1">
    <location>
        <begin position="41"/>
        <end position="69"/>
    </location>
</feature>
<evidence type="ECO:0000313" key="2">
    <source>
        <dbReference type="EMBL" id="GHD57830.1"/>
    </source>
</evidence>
<dbReference type="Pfam" id="PF10116">
    <property type="entry name" value="Host_attach"/>
    <property type="match status" value="1"/>
</dbReference>
<reference evidence="2" key="1">
    <citation type="journal article" date="2014" name="Int. J. Syst. Evol. Microbiol.">
        <title>Complete genome sequence of Corynebacterium casei LMG S-19264T (=DSM 44701T), isolated from a smear-ripened cheese.</title>
        <authorList>
            <consortium name="US DOE Joint Genome Institute (JGI-PGF)"/>
            <person name="Walter F."/>
            <person name="Albersmeier A."/>
            <person name="Kalinowski J."/>
            <person name="Ruckert C."/>
        </authorList>
    </citation>
    <scope>NUCLEOTIDE SEQUENCE</scope>
    <source>
        <strain evidence="2">KCTC 42651</strain>
    </source>
</reference>
<proteinExistence type="predicted"/>
<dbReference type="InterPro" id="IPR019291">
    <property type="entry name" value="Host_attachment_protein"/>
</dbReference>
<keyword evidence="3" id="KW-1185">Reference proteome</keyword>